<evidence type="ECO:0000313" key="1">
    <source>
        <dbReference type="EMBL" id="XAI98133.1"/>
    </source>
</evidence>
<keyword evidence="2" id="KW-1185">Reference proteome</keyword>
<evidence type="ECO:0000313" key="2">
    <source>
        <dbReference type="Proteomes" id="UP001447006"/>
    </source>
</evidence>
<dbReference type="EMBL" id="PP551948">
    <property type="protein sequence ID" value="XAI98133.1"/>
    <property type="molecule type" value="Genomic_DNA"/>
</dbReference>
<dbReference type="Proteomes" id="UP001447006">
    <property type="component" value="Segment"/>
</dbReference>
<name>A0AAX4QMM0_9CAUD</name>
<organism evidence="1 2">
    <name type="scientific">Pseudomonas phage UNO-G1W1</name>
    <dbReference type="NCBI Taxonomy" id="3136609"/>
    <lineage>
        <taxon>Viruses</taxon>
        <taxon>Duplodnaviria</taxon>
        <taxon>Heunggongvirae</taxon>
        <taxon>Uroviricota</taxon>
        <taxon>Caudoviricetes</taxon>
        <taxon>Vandenendeviridae</taxon>
        <taxon>Gorskivirinae</taxon>
        <taxon>Omahavirus</taxon>
        <taxon>Omahavirus UNOG1W1</taxon>
    </lineage>
</organism>
<protein>
    <submittedName>
        <fullName evidence="1">Uncharacterized protein</fullName>
    </submittedName>
</protein>
<accession>A0AAX4QMM0</accession>
<proteinExistence type="predicted"/>
<gene>
    <name evidence="1" type="ORF">ISREJYDI_CDS0028</name>
</gene>
<sequence length="261" mass="29082">MGCRVNSFLLYSRQEKARRSGLLIAGSCTIKQSSGQLFDSSLKEHSTLGDCCCPQAFAERFQLDSKNSDLFFRIVCRSCSGYCLSHTRLLICEEAVLASRVLYTLTTYKSSSIIRLLVSLPTAPCGLCVGPVSYDLACVVYAWLLRIPSSCRTLPLASYALKWYSLGHRFQIVFGLHDGLSTVVHCCPFFRCDAAIHHHDSDHAFEVAAMRDCTLIEVCLFKQSEDAFCHCQLFFFGHLFITPSCRVALPSLSVVSSKCRP</sequence>
<reference evidence="1 2" key="1">
    <citation type="submission" date="2024-03" db="EMBL/GenBank/DDBJ databases">
        <title>Complete Genome Sequence of a Pseudomonas fluorescens Bacteriophage UNO-G1W1 isolated from freshwater ice in Nebraska.</title>
        <authorList>
            <person name="Neville A.J."/>
            <person name="Schulze T.T."/>
            <person name="Davis P.H."/>
        </authorList>
    </citation>
    <scope>NUCLEOTIDE SEQUENCE [LARGE SCALE GENOMIC DNA]</scope>
</reference>